<dbReference type="AlphaFoldDB" id="A0A0E9RBB5"/>
<reference evidence="1" key="1">
    <citation type="submission" date="2014-11" db="EMBL/GenBank/DDBJ databases">
        <authorList>
            <person name="Amaro Gonzalez C."/>
        </authorList>
    </citation>
    <scope>NUCLEOTIDE SEQUENCE</scope>
</reference>
<protein>
    <submittedName>
        <fullName evidence="1">Uncharacterized protein</fullName>
    </submittedName>
</protein>
<accession>A0A0E9RBB5</accession>
<evidence type="ECO:0000313" key="1">
    <source>
        <dbReference type="EMBL" id="JAH26426.1"/>
    </source>
</evidence>
<proteinExistence type="predicted"/>
<sequence>MSPFVMFFLDFQLRLSQNLNRTGVLELTQPYLRILDC</sequence>
<dbReference type="EMBL" id="GBXM01082151">
    <property type="protein sequence ID" value="JAH26426.1"/>
    <property type="molecule type" value="Transcribed_RNA"/>
</dbReference>
<reference evidence="1" key="2">
    <citation type="journal article" date="2015" name="Fish Shellfish Immunol.">
        <title>Early steps in the European eel (Anguilla anguilla)-Vibrio vulnificus interaction in the gills: Role of the RtxA13 toxin.</title>
        <authorList>
            <person name="Callol A."/>
            <person name="Pajuelo D."/>
            <person name="Ebbesson L."/>
            <person name="Teles M."/>
            <person name="MacKenzie S."/>
            <person name="Amaro C."/>
        </authorList>
    </citation>
    <scope>NUCLEOTIDE SEQUENCE</scope>
</reference>
<organism evidence="1">
    <name type="scientific">Anguilla anguilla</name>
    <name type="common">European freshwater eel</name>
    <name type="synonym">Muraena anguilla</name>
    <dbReference type="NCBI Taxonomy" id="7936"/>
    <lineage>
        <taxon>Eukaryota</taxon>
        <taxon>Metazoa</taxon>
        <taxon>Chordata</taxon>
        <taxon>Craniata</taxon>
        <taxon>Vertebrata</taxon>
        <taxon>Euteleostomi</taxon>
        <taxon>Actinopterygii</taxon>
        <taxon>Neopterygii</taxon>
        <taxon>Teleostei</taxon>
        <taxon>Anguilliformes</taxon>
        <taxon>Anguillidae</taxon>
        <taxon>Anguilla</taxon>
    </lineage>
</organism>
<name>A0A0E9RBB5_ANGAN</name>